<name>A0A2S2QN32_9HEMI</name>
<dbReference type="EMBL" id="GGMS01009976">
    <property type="protein sequence ID" value="MBY79179.1"/>
    <property type="molecule type" value="Transcribed_RNA"/>
</dbReference>
<reference evidence="1" key="1">
    <citation type="submission" date="2018-04" db="EMBL/GenBank/DDBJ databases">
        <title>Transcriptome assembly of Sipha flava.</title>
        <authorList>
            <person name="Scully E.D."/>
            <person name="Geib S.M."/>
            <person name="Palmer N.A."/>
            <person name="Koch K."/>
            <person name="Bradshaw J."/>
            <person name="Heng-Moss T."/>
            <person name="Sarath G."/>
        </authorList>
    </citation>
    <scope>NUCLEOTIDE SEQUENCE</scope>
</reference>
<organism evidence="1">
    <name type="scientific">Sipha flava</name>
    <name type="common">yellow sugarcane aphid</name>
    <dbReference type="NCBI Taxonomy" id="143950"/>
    <lineage>
        <taxon>Eukaryota</taxon>
        <taxon>Metazoa</taxon>
        <taxon>Ecdysozoa</taxon>
        <taxon>Arthropoda</taxon>
        <taxon>Hexapoda</taxon>
        <taxon>Insecta</taxon>
        <taxon>Pterygota</taxon>
        <taxon>Neoptera</taxon>
        <taxon>Paraneoptera</taxon>
        <taxon>Hemiptera</taxon>
        <taxon>Sternorrhyncha</taxon>
        <taxon>Aphidomorpha</taxon>
        <taxon>Aphidoidea</taxon>
        <taxon>Aphididae</taxon>
        <taxon>Sipha</taxon>
    </lineage>
</organism>
<dbReference type="OrthoDB" id="6615098at2759"/>
<gene>
    <name evidence="1" type="ORF">g.31806</name>
</gene>
<dbReference type="AlphaFoldDB" id="A0A2S2QN32"/>
<accession>A0A2S2QN32</accession>
<proteinExistence type="predicted"/>
<sequence>MAQEIYCLKIFIFRHQYDISATEKKAIGEVCIFIVIFYVKAWFTCSLPIKAPNLDLQFIKSLKSYEIVDSQISTAAIKKLCNHLWYFTEEAAALSFFDESIPLETKHLMVKALKKKSSINSA</sequence>
<evidence type="ECO:0000313" key="1">
    <source>
        <dbReference type="EMBL" id="MBY79179.1"/>
    </source>
</evidence>
<protein>
    <submittedName>
        <fullName evidence="1">Uncharacterized protein</fullName>
    </submittedName>
</protein>